<comment type="caution">
    <text evidence="9">The sequence shown here is derived from an EMBL/GenBank/DDBJ whole genome shotgun (WGS) entry which is preliminary data.</text>
</comment>
<dbReference type="AlphaFoldDB" id="A3VAW7"/>
<dbReference type="SMART" id="SM00382">
    <property type="entry name" value="AAA"/>
    <property type="match status" value="1"/>
</dbReference>
<evidence type="ECO:0000259" key="7">
    <source>
        <dbReference type="PROSITE" id="PS50045"/>
    </source>
</evidence>
<evidence type="ECO:0000256" key="2">
    <source>
        <dbReference type="ARBA" id="ARBA00022840"/>
    </source>
</evidence>
<dbReference type="InterPro" id="IPR003593">
    <property type="entry name" value="AAA+_ATPase"/>
</dbReference>
<dbReference type="InterPro" id="IPR009057">
    <property type="entry name" value="Homeodomain-like_sf"/>
</dbReference>
<keyword evidence="5" id="KW-0804">Transcription</keyword>
<dbReference type="STRING" id="314271.RB2654_20783"/>
<keyword evidence="4" id="KW-0805">Transcription regulation</keyword>
<comment type="caution">
    <text evidence="6">Lacks conserved residue(s) required for the propagation of feature annotation.</text>
</comment>
<evidence type="ECO:0000256" key="1">
    <source>
        <dbReference type="ARBA" id="ARBA00022741"/>
    </source>
</evidence>
<evidence type="ECO:0000313" key="10">
    <source>
        <dbReference type="Proteomes" id="UP000002931"/>
    </source>
</evidence>
<dbReference type="InterPro" id="IPR001789">
    <property type="entry name" value="Sig_transdc_resp-reg_receiver"/>
</dbReference>
<evidence type="ECO:0000256" key="6">
    <source>
        <dbReference type="PROSITE-ProRule" id="PRU00169"/>
    </source>
</evidence>
<dbReference type="InterPro" id="IPR027417">
    <property type="entry name" value="P-loop_NTPase"/>
</dbReference>
<dbReference type="GO" id="GO:0000160">
    <property type="term" value="P:phosphorelay signal transduction system"/>
    <property type="evidence" value="ECO:0007669"/>
    <property type="project" value="UniProtKB-KW"/>
</dbReference>
<keyword evidence="2" id="KW-0067">ATP-binding</keyword>
<dbReference type="SUPFAM" id="SSF52172">
    <property type="entry name" value="CheY-like"/>
    <property type="match status" value="1"/>
</dbReference>
<protein>
    <submittedName>
        <fullName evidence="9">Two component, sigma54 specific, transcriptional regulator, fis family protein</fullName>
    </submittedName>
</protein>
<evidence type="ECO:0000259" key="8">
    <source>
        <dbReference type="PROSITE" id="PS50110"/>
    </source>
</evidence>
<dbReference type="PROSITE" id="PS50045">
    <property type="entry name" value="SIGMA54_INTERACT_4"/>
    <property type="match status" value="1"/>
</dbReference>
<proteinExistence type="predicted"/>
<dbReference type="Proteomes" id="UP000002931">
    <property type="component" value="Unassembled WGS sequence"/>
</dbReference>
<keyword evidence="10" id="KW-1185">Reference proteome</keyword>
<evidence type="ECO:0000256" key="5">
    <source>
        <dbReference type="ARBA" id="ARBA00023163"/>
    </source>
</evidence>
<sequence length="468" mass="50426">MGRVPLALALVLSTPESAMFFGEEAFARAGCRVVRAHSLDEAQSKCIEHKPELVVLPLRLSNQSLIPYLGQCKAQHAPGIVVIAENEEINDAAEAMRAGADDCLFHPFSSARLTRTVRAALNPRLSDRVFDVTEDLMPDPVPARAPATVAAPPEAQATVTPPHGLIGNSPDMRRLFRKIEAVAKACDPVLIHGEVGTGKTRFAQAIHAGSHRAEGPCITVNCSALDGGQFVEAMFARGSTGALNRAKGGTLIVDRLDELDRGLQGRLLPIVSRDADERTHDVRVIVTLTRSPTQALAENRLREDLLYSLNVITFPLPPLRQREGDLGRVLMAKIDEISGELGRTPPRVDGEAMAVLSTYPWPGNLSELVSTLRGVLLTAGDVIGRRDLPQELIWHHVGNTRRVPGRASDVPAINGLGSLVGKRLADVERAVIEATIAAEGGSVPRAAKVLDVSPSTIYRKRESWTNPT</sequence>
<accession>A3VAW7</accession>
<dbReference type="EMBL" id="AAMT01000001">
    <property type="protein sequence ID" value="EAQ15058.1"/>
    <property type="molecule type" value="Genomic_DNA"/>
</dbReference>
<organism evidence="9 10">
    <name type="scientific">Maritimibacter alkaliphilus HTCC2654</name>
    <dbReference type="NCBI Taxonomy" id="314271"/>
    <lineage>
        <taxon>Bacteria</taxon>
        <taxon>Pseudomonadati</taxon>
        <taxon>Pseudomonadota</taxon>
        <taxon>Alphaproteobacteria</taxon>
        <taxon>Rhodobacterales</taxon>
        <taxon>Roseobacteraceae</taxon>
        <taxon>Maritimibacter</taxon>
    </lineage>
</organism>
<name>A3VAW7_9RHOB</name>
<dbReference type="InterPro" id="IPR002197">
    <property type="entry name" value="HTH_Fis"/>
</dbReference>
<gene>
    <name evidence="9" type="ORF">RB2654_20783</name>
</gene>
<dbReference type="GO" id="GO:0006355">
    <property type="term" value="P:regulation of DNA-templated transcription"/>
    <property type="evidence" value="ECO:0007669"/>
    <property type="project" value="InterPro"/>
</dbReference>
<evidence type="ECO:0000256" key="4">
    <source>
        <dbReference type="ARBA" id="ARBA00023015"/>
    </source>
</evidence>
<dbReference type="Gene3D" id="3.40.50.2300">
    <property type="match status" value="1"/>
</dbReference>
<feature type="domain" description="Sigma-54 factor interaction" evidence="7">
    <location>
        <begin position="165"/>
        <end position="377"/>
    </location>
</feature>
<dbReference type="InterPro" id="IPR011006">
    <property type="entry name" value="CheY-like_superfamily"/>
</dbReference>
<reference evidence="9 10" key="1">
    <citation type="journal article" date="2010" name="J. Bacteriol.">
        <title>Genome sequences of Pelagibaca bermudensis HTCC2601T and Maritimibacter alkaliphilus HTCC2654T, the type strains of two marine Roseobacter genera.</title>
        <authorList>
            <person name="Thrash J.C."/>
            <person name="Cho J.C."/>
            <person name="Ferriera S."/>
            <person name="Johnson J."/>
            <person name="Vergin K.L."/>
            <person name="Giovannoni S.J."/>
        </authorList>
    </citation>
    <scope>NUCLEOTIDE SEQUENCE [LARGE SCALE GENOMIC DNA]</scope>
    <source>
        <strain evidence="9 10">HTCC2654</strain>
    </source>
</reference>
<dbReference type="InterPro" id="IPR058031">
    <property type="entry name" value="AAA_lid_NorR"/>
</dbReference>
<dbReference type="Pfam" id="PF00158">
    <property type="entry name" value="Sigma54_activat"/>
    <property type="match status" value="1"/>
</dbReference>
<dbReference type="SUPFAM" id="SSF52540">
    <property type="entry name" value="P-loop containing nucleoside triphosphate hydrolases"/>
    <property type="match status" value="1"/>
</dbReference>
<evidence type="ECO:0000256" key="3">
    <source>
        <dbReference type="ARBA" id="ARBA00023012"/>
    </source>
</evidence>
<dbReference type="Gene3D" id="1.10.8.60">
    <property type="match status" value="1"/>
</dbReference>
<dbReference type="Pfam" id="PF00072">
    <property type="entry name" value="Response_reg"/>
    <property type="match status" value="1"/>
</dbReference>
<dbReference type="GO" id="GO:0043565">
    <property type="term" value="F:sequence-specific DNA binding"/>
    <property type="evidence" value="ECO:0007669"/>
    <property type="project" value="InterPro"/>
</dbReference>
<dbReference type="eggNOG" id="COG2204">
    <property type="taxonomic scope" value="Bacteria"/>
</dbReference>
<dbReference type="PANTHER" id="PTHR32071:SF81">
    <property type="entry name" value="PROPIONATE CATABOLISM OPERON REGULATORY PROTEIN"/>
    <property type="match status" value="1"/>
</dbReference>
<dbReference type="GO" id="GO:0005524">
    <property type="term" value="F:ATP binding"/>
    <property type="evidence" value="ECO:0007669"/>
    <property type="project" value="UniProtKB-KW"/>
</dbReference>
<evidence type="ECO:0000313" key="9">
    <source>
        <dbReference type="EMBL" id="EAQ15058.1"/>
    </source>
</evidence>
<keyword evidence="3" id="KW-0902">Two-component regulatory system</keyword>
<dbReference type="HOGENOM" id="CLU_000445_0_6_5"/>
<dbReference type="SUPFAM" id="SSF46689">
    <property type="entry name" value="Homeodomain-like"/>
    <property type="match status" value="1"/>
</dbReference>
<dbReference type="Pfam" id="PF25601">
    <property type="entry name" value="AAA_lid_14"/>
    <property type="match status" value="1"/>
</dbReference>
<dbReference type="Pfam" id="PF02954">
    <property type="entry name" value="HTH_8"/>
    <property type="match status" value="1"/>
</dbReference>
<dbReference type="CDD" id="cd00009">
    <property type="entry name" value="AAA"/>
    <property type="match status" value="1"/>
</dbReference>
<dbReference type="Gene3D" id="3.40.50.300">
    <property type="entry name" value="P-loop containing nucleotide triphosphate hydrolases"/>
    <property type="match status" value="1"/>
</dbReference>
<dbReference type="PROSITE" id="PS50110">
    <property type="entry name" value="RESPONSE_REGULATORY"/>
    <property type="match status" value="1"/>
</dbReference>
<feature type="domain" description="Response regulatory" evidence="8">
    <location>
        <begin position="8"/>
        <end position="121"/>
    </location>
</feature>
<dbReference type="InterPro" id="IPR002078">
    <property type="entry name" value="Sigma_54_int"/>
</dbReference>
<dbReference type="Gene3D" id="1.10.10.60">
    <property type="entry name" value="Homeodomain-like"/>
    <property type="match status" value="1"/>
</dbReference>
<keyword evidence="1" id="KW-0547">Nucleotide-binding</keyword>
<dbReference type="PANTHER" id="PTHR32071">
    <property type="entry name" value="TRANSCRIPTIONAL REGULATORY PROTEIN"/>
    <property type="match status" value="1"/>
</dbReference>